<name>A0ABY7EB04_MYAAR</name>
<protein>
    <submittedName>
        <fullName evidence="3">CCNT1-like protein</fullName>
    </submittedName>
</protein>
<feature type="compositionally biased region" description="Basic and acidic residues" evidence="2">
    <location>
        <begin position="279"/>
        <end position="311"/>
    </location>
</feature>
<feature type="compositionally biased region" description="Basic and acidic residues" evidence="2">
    <location>
        <begin position="443"/>
        <end position="457"/>
    </location>
</feature>
<evidence type="ECO:0000256" key="1">
    <source>
        <dbReference type="ARBA" id="ARBA00023127"/>
    </source>
</evidence>
<gene>
    <name evidence="3" type="ORF">MAR_021351</name>
</gene>
<sequence length="1027" mass="115526">MPTKNSHIVNRQQISYKIWDKGCQCIRFDAFSREMSPACLFLSCKVEEQPRKLEHVIKVAHSCLHRDNKPPPDTKTEAYLEQAQQLVINENILLQTLGFEVRVEHPHTYVVKATQLVKASKDLSQSSYYLATNRSRTLQMARPGTIMLILWLRRSWWKAEGQQRGDTPTREYDMPGASAYPPSTSQHRHSNHDRREVHHGESGRNPEQQRSSQDHRDGRPDQRREPHPHPERRKESLTHHPDKDRKPHIHSSSSHHLDSRGSTRGEQRDPHHSSSSHPYRKDAQHPSEQRERMHQDSHRKDSTQVKREPDINGRSLTPQPTKPHLDPVKSEQRKDSPVVKTEVLAAPASLEAGPKTSTPTLGPDAPKKTKSETAINFKEYMKRKEKERKEKEMTDKLKQQLEMAKTKVHEGELLNKTFSEGSSKELKHRPPKLDVSLPLPSSLDDRSLGKEDKERPYEVNIKSPIKPHKNITVKSPIKSCDLKQPKLELPKVHITPEKDGVDPFSVNINNDPAIRKLMDNGKESESPAAGVDILTHVKQEPGILPKIPKISPKCSPRVKPESGSPRVKKEIIPSESGAIKDIISNTKIKQEPKPDFSEKVKQELVGDVKVKEERVDTVKASFTHPVSRVEKILEELEPGEIEDSEPEINLLPEHSSAPTHKIKELTFDPEKGLDSAVALKHAMRKEPSSGRNTPVSSQVKAEGGSGQNTPLRMKIPIQHTQGESPSLKIKISTKGISTDSDHSSGKHSSPHRHKHKHKDKHKSHKHSKDRHKDKHREKHSSSSVSSSSGTNGQSLKLNIKLSEIPGSSSSEWANKPDKPKHRASMSDPALNKNVLEPERQQPWSVSDLSKSATDVNDSSASRKRRRTPTVEKNSDTSQSKAAKMGPNRLRRSSSSHSVVSMEMSDDENVSQVQSSQGQVQTNGQTDSAHIVMNKLHEALRKQLNHTQSQIAMYQKQGVHLPPPPPPQSEQNKSSPRVTVKPVKKPVDRQQSGFDLEGMMWAESHPPLPDTPAPPPPPPDKIAPLPPR</sequence>
<feature type="region of interest" description="Disordered" evidence="2">
    <location>
        <begin position="162"/>
        <end position="463"/>
    </location>
</feature>
<feature type="compositionally biased region" description="Low complexity" evidence="2">
    <location>
        <begin position="544"/>
        <end position="555"/>
    </location>
</feature>
<feature type="compositionally biased region" description="Basic and acidic residues" evidence="2">
    <location>
        <begin position="255"/>
        <end position="272"/>
    </location>
</feature>
<evidence type="ECO:0000313" key="3">
    <source>
        <dbReference type="EMBL" id="WAR05982.1"/>
    </source>
</evidence>
<feature type="region of interest" description="Disordered" evidence="2">
    <location>
        <begin position="639"/>
        <end position="1027"/>
    </location>
</feature>
<keyword evidence="1" id="KW-0195">Cyclin</keyword>
<feature type="compositionally biased region" description="Polar residues" evidence="2">
    <location>
        <begin position="841"/>
        <end position="859"/>
    </location>
</feature>
<accession>A0ABY7EB04</accession>
<feature type="compositionally biased region" description="Basic and acidic residues" evidence="2">
    <location>
        <begin position="212"/>
        <end position="245"/>
    </location>
</feature>
<reference evidence="3" key="1">
    <citation type="submission" date="2022-11" db="EMBL/GenBank/DDBJ databases">
        <title>Centuries of genome instability and evolution in soft-shell clam transmissible cancer (bioRxiv).</title>
        <authorList>
            <person name="Hart S.F.M."/>
            <person name="Yonemitsu M.A."/>
            <person name="Giersch R.M."/>
            <person name="Beal B.F."/>
            <person name="Arriagada G."/>
            <person name="Davis B.W."/>
            <person name="Ostrander E.A."/>
            <person name="Goff S.P."/>
            <person name="Metzger M.J."/>
        </authorList>
    </citation>
    <scope>NUCLEOTIDE SEQUENCE</scope>
    <source>
        <strain evidence="3">MELC-2E11</strain>
        <tissue evidence="3">Siphon/mantle</tissue>
    </source>
</reference>
<keyword evidence="4" id="KW-1185">Reference proteome</keyword>
<dbReference type="Gene3D" id="1.10.472.10">
    <property type="entry name" value="Cyclin-like"/>
    <property type="match status" value="2"/>
</dbReference>
<feature type="region of interest" description="Disordered" evidence="2">
    <location>
        <begin position="544"/>
        <end position="575"/>
    </location>
</feature>
<feature type="compositionally biased region" description="Basic and acidic residues" evidence="2">
    <location>
        <begin position="193"/>
        <end position="204"/>
    </location>
</feature>
<feature type="compositionally biased region" description="Basic and acidic residues" evidence="2">
    <location>
        <begin position="379"/>
        <end position="413"/>
    </location>
</feature>
<evidence type="ECO:0000256" key="2">
    <source>
        <dbReference type="SAM" id="MobiDB-lite"/>
    </source>
</evidence>
<feature type="compositionally biased region" description="Low complexity" evidence="2">
    <location>
        <begin position="909"/>
        <end position="925"/>
    </location>
</feature>
<dbReference type="InterPro" id="IPR036915">
    <property type="entry name" value="Cyclin-like_sf"/>
</dbReference>
<feature type="compositionally biased region" description="Low complexity" evidence="2">
    <location>
        <begin position="433"/>
        <end position="442"/>
    </location>
</feature>
<feature type="compositionally biased region" description="Basic and acidic residues" evidence="2">
    <location>
        <begin position="661"/>
        <end position="673"/>
    </location>
</feature>
<dbReference type="InterPro" id="IPR043198">
    <property type="entry name" value="Cyclin/Ssn8"/>
</dbReference>
<dbReference type="PANTHER" id="PTHR10026">
    <property type="entry name" value="CYCLIN"/>
    <property type="match status" value="1"/>
</dbReference>
<feature type="compositionally biased region" description="Basic and acidic residues" evidence="2">
    <location>
        <begin position="323"/>
        <end position="337"/>
    </location>
</feature>
<dbReference type="SUPFAM" id="SSF47954">
    <property type="entry name" value="Cyclin-like"/>
    <property type="match status" value="1"/>
</dbReference>
<dbReference type="EMBL" id="CP111016">
    <property type="protein sequence ID" value="WAR05982.1"/>
    <property type="molecule type" value="Genomic_DNA"/>
</dbReference>
<dbReference type="Pfam" id="PF21797">
    <property type="entry name" value="CycT2-like_C"/>
    <property type="match status" value="1"/>
</dbReference>
<feature type="compositionally biased region" description="Polar residues" evidence="2">
    <location>
        <begin position="689"/>
        <end position="699"/>
    </location>
</feature>
<dbReference type="Proteomes" id="UP001164746">
    <property type="component" value="Chromosome 5"/>
</dbReference>
<feature type="compositionally biased region" description="Pro residues" evidence="2">
    <location>
        <begin position="1005"/>
        <end position="1027"/>
    </location>
</feature>
<feature type="compositionally biased region" description="Basic residues" evidence="2">
    <location>
        <begin position="748"/>
        <end position="778"/>
    </location>
</feature>
<evidence type="ECO:0000313" key="4">
    <source>
        <dbReference type="Proteomes" id="UP001164746"/>
    </source>
</evidence>
<proteinExistence type="predicted"/>
<feature type="compositionally biased region" description="Basic and acidic residues" evidence="2">
    <location>
        <begin position="162"/>
        <end position="173"/>
    </location>
</feature>
<organism evidence="3 4">
    <name type="scientific">Mya arenaria</name>
    <name type="common">Soft-shell clam</name>
    <dbReference type="NCBI Taxonomy" id="6604"/>
    <lineage>
        <taxon>Eukaryota</taxon>
        <taxon>Metazoa</taxon>
        <taxon>Spiralia</taxon>
        <taxon>Lophotrochozoa</taxon>
        <taxon>Mollusca</taxon>
        <taxon>Bivalvia</taxon>
        <taxon>Autobranchia</taxon>
        <taxon>Heteroconchia</taxon>
        <taxon>Euheterodonta</taxon>
        <taxon>Imparidentia</taxon>
        <taxon>Neoheterodontei</taxon>
        <taxon>Myida</taxon>
        <taxon>Myoidea</taxon>
        <taxon>Myidae</taxon>
        <taxon>Mya</taxon>
    </lineage>
</organism>